<protein>
    <recommendedName>
        <fullName evidence="2">Nucleoside 2-deoxyribosyltransferase</fullName>
    </recommendedName>
</protein>
<gene>
    <name evidence="1" type="ORF">S03H2_05084</name>
</gene>
<accession>X1FTD7</accession>
<feature type="non-terminal residue" evidence="1">
    <location>
        <position position="152"/>
    </location>
</feature>
<dbReference type="EMBL" id="BARU01002086">
    <property type="protein sequence ID" value="GAH24008.1"/>
    <property type="molecule type" value="Genomic_DNA"/>
</dbReference>
<comment type="caution">
    <text evidence="1">The sequence shown here is derived from an EMBL/GenBank/DDBJ whole genome shotgun (WGS) entry which is preliminary data.</text>
</comment>
<dbReference type="Gene3D" id="3.40.50.450">
    <property type="match status" value="1"/>
</dbReference>
<evidence type="ECO:0008006" key="2">
    <source>
        <dbReference type="Google" id="ProtNLM"/>
    </source>
</evidence>
<organism evidence="1">
    <name type="scientific">marine sediment metagenome</name>
    <dbReference type="NCBI Taxonomy" id="412755"/>
    <lineage>
        <taxon>unclassified sequences</taxon>
        <taxon>metagenomes</taxon>
        <taxon>ecological metagenomes</taxon>
    </lineage>
</organism>
<proteinExistence type="predicted"/>
<evidence type="ECO:0000313" key="1">
    <source>
        <dbReference type="EMBL" id="GAH24008.1"/>
    </source>
</evidence>
<sequence length="152" mass="17428">MNNKLKAFVLMPFDPEFKSIYEDLIKPALEEVGYEVARADSFFDQQNILRDIIRGIAEAKLIVADLTAINSNVLYELGVCHGLQIPTILLTQSIEVVPFDLRPYRIQIYSTRFDEVKKLKDALKEIGERHKNREITFGSPVTDFLPKDLLCI</sequence>
<reference evidence="1" key="1">
    <citation type="journal article" date="2014" name="Front. Microbiol.">
        <title>High frequency of phylogenetically diverse reductive dehalogenase-homologous genes in deep subseafloor sedimentary metagenomes.</title>
        <authorList>
            <person name="Kawai M."/>
            <person name="Futagami T."/>
            <person name="Toyoda A."/>
            <person name="Takaki Y."/>
            <person name="Nishi S."/>
            <person name="Hori S."/>
            <person name="Arai W."/>
            <person name="Tsubouchi T."/>
            <person name="Morono Y."/>
            <person name="Uchiyama I."/>
            <person name="Ito T."/>
            <person name="Fujiyama A."/>
            <person name="Inagaki F."/>
            <person name="Takami H."/>
        </authorList>
    </citation>
    <scope>NUCLEOTIDE SEQUENCE</scope>
    <source>
        <strain evidence="1">Expedition CK06-06</strain>
    </source>
</reference>
<dbReference type="SUPFAM" id="SSF52309">
    <property type="entry name" value="N-(deoxy)ribosyltransferase-like"/>
    <property type="match status" value="1"/>
</dbReference>
<dbReference type="AlphaFoldDB" id="X1FTD7"/>
<name>X1FTD7_9ZZZZ</name>